<keyword evidence="10" id="KW-1185">Reference proteome</keyword>
<comment type="caution">
    <text evidence="9">The sequence shown here is derived from an EMBL/GenBank/DDBJ whole genome shotgun (WGS) entry which is preliminary data.</text>
</comment>
<feature type="compositionally biased region" description="Acidic residues" evidence="7">
    <location>
        <begin position="145"/>
        <end position="155"/>
    </location>
</feature>
<dbReference type="GO" id="GO:0042285">
    <property type="term" value="F:xylosyltransferase activity"/>
    <property type="evidence" value="ECO:0007669"/>
    <property type="project" value="TreeGrafter"/>
</dbReference>
<dbReference type="AlphaFoldDB" id="A0A8J4FAK0"/>
<keyword evidence="5" id="KW-0472">Membrane</keyword>
<sequence length="501" mass="56702">MASQRRVAALVLMLKAWIIWAVGADEANMLRSCWNANYNSTPVMFEDWISGHPARLYMVDAWWSPRRNSIPLTIFTMMSLDRLSMLESQCRGYIGPISAAVYIPLVLEHDPNLGHDFTATSDHASGDERHGYDRDDGNDNNYGDGDSDGGEGDDEAANVLVGRRRHIQEPVGNKESHTDPVALARAKLQNLFDQMEEAAAAHAAGNNSLPGCCCQLRLMLFAERMSDSPLSTIMPTNAMRNAAMLGATTPLSAMFDADLAPCTKINDLVQNVSWVQYISKEATRPSICIPPAWETRGHLQPNSKNMVVQRAITGAKADVLDMWGRSELQVFQVNLCKHCHKTFDHSRWAKEDLPYTVQHTLGFEPWGILWRLRDPGYDERFRGWLYDKQTHVEALARKHRYTFTVLPDLWVVHRPHKKVGIVQLYRKSNVTGDGSMEVEALLRPVVLSNGKNTTVYTAYRHYMDSMRHNLRSALAARQPYEPQQNAQFLHCKSVLPWWQQG</sequence>
<dbReference type="GO" id="GO:0015020">
    <property type="term" value="F:glucuronosyltransferase activity"/>
    <property type="evidence" value="ECO:0007669"/>
    <property type="project" value="TreeGrafter"/>
</dbReference>
<dbReference type="PANTHER" id="PTHR12270">
    <property type="entry name" value="GLYCOSYLTRANSFERASE-RELATED"/>
    <property type="match status" value="1"/>
</dbReference>
<feature type="signal peptide" evidence="8">
    <location>
        <begin position="1"/>
        <end position="24"/>
    </location>
</feature>
<feature type="region of interest" description="Disordered" evidence="7">
    <location>
        <begin position="117"/>
        <end position="155"/>
    </location>
</feature>
<keyword evidence="2" id="KW-0812">Transmembrane</keyword>
<evidence type="ECO:0000256" key="2">
    <source>
        <dbReference type="ARBA" id="ARBA00022692"/>
    </source>
</evidence>
<dbReference type="EMBL" id="BNCO01000095">
    <property type="protein sequence ID" value="GIL67161.1"/>
    <property type="molecule type" value="Genomic_DNA"/>
</dbReference>
<dbReference type="GO" id="GO:0035269">
    <property type="term" value="P:protein O-linked glycosylation via mannose"/>
    <property type="evidence" value="ECO:0007669"/>
    <property type="project" value="TreeGrafter"/>
</dbReference>
<dbReference type="Proteomes" id="UP000747399">
    <property type="component" value="Unassembled WGS sequence"/>
</dbReference>
<evidence type="ECO:0000256" key="4">
    <source>
        <dbReference type="ARBA" id="ARBA00022989"/>
    </source>
</evidence>
<proteinExistence type="predicted"/>
<dbReference type="InterPro" id="IPR051292">
    <property type="entry name" value="Xyl/GlcA_transferase"/>
</dbReference>
<evidence type="ECO:0000313" key="10">
    <source>
        <dbReference type="Proteomes" id="UP000747399"/>
    </source>
</evidence>
<evidence type="ECO:0000256" key="8">
    <source>
        <dbReference type="SAM" id="SignalP"/>
    </source>
</evidence>
<evidence type="ECO:0000256" key="7">
    <source>
        <dbReference type="SAM" id="MobiDB-lite"/>
    </source>
</evidence>
<feature type="compositionally biased region" description="Basic and acidic residues" evidence="7">
    <location>
        <begin position="124"/>
        <end position="137"/>
    </location>
</feature>
<evidence type="ECO:0000256" key="6">
    <source>
        <dbReference type="ARBA" id="ARBA00023180"/>
    </source>
</evidence>
<protein>
    <submittedName>
        <fullName evidence="9">Uncharacterized protein</fullName>
    </submittedName>
</protein>
<name>A0A8J4FAK0_9CHLO</name>
<reference evidence="9" key="1">
    <citation type="journal article" date="2021" name="Proc. Natl. Acad. Sci. U.S.A.">
        <title>Three genomes in the algal genus Volvox reveal the fate of a haploid sex-determining region after a transition to homothallism.</title>
        <authorList>
            <person name="Yamamoto K."/>
            <person name="Hamaji T."/>
            <person name="Kawai-Toyooka H."/>
            <person name="Matsuzaki R."/>
            <person name="Takahashi F."/>
            <person name="Nishimura Y."/>
            <person name="Kawachi M."/>
            <person name="Noguchi H."/>
            <person name="Minakuchi Y."/>
            <person name="Umen J.G."/>
            <person name="Toyoda A."/>
            <person name="Nozaki H."/>
        </authorList>
    </citation>
    <scope>NUCLEOTIDE SEQUENCE</scope>
    <source>
        <strain evidence="9">NIES-3780</strain>
    </source>
</reference>
<dbReference type="PANTHER" id="PTHR12270:SF52">
    <property type="entry name" value="GLYCOSYLTRANSFERASE-LIKE PROTEIN GNT13-RELATED"/>
    <property type="match status" value="1"/>
</dbReference>
<keyword evidence="8" id="KW-0732">Signal</keyword>
<comment type="subcellular location">
    <subcellularLocation>
        <location evidence="1">Membrane</location>
        <topology evidence="1">Single-pass type II membrane protein</topology>
    </subcellularLocation>
</comment>
<dbReference type="Pfam" id="PF13896">
    <property type="entry name" value="Glyco_transf_49"/>
    <property type="match status" value="1"/>
</dbReference>
<dbReference type="GO" id="GO:0016020">
    <property type="term" value="C:membrane"/>
    <property type="evidence" value="ECO:0007669"/>
    <property type="project" value="UniProtKB-SubCell"/>
</dbReference>
<gene>
    <name evidence="9" type="ORF">Vafri_20602</name>
</gene>
<keyword evidence="6" id="KW-0325">Glycoprotein</keyword>
<organism evidence="9 10">
    <name type="scientific">Volvox africanus</name>
    <dbReference type="NCBI Taxonomy" id="51714"/>
    <lineage>
        <taxon>Eukaryota</taxon>
        <taxon>Viridiplantae</taxon>
        <taxon>Chlorophyta</taxon>
        <taxon>core chlorophytes</taxon>
        <taxon>Chlorophyceae</taxon>
        <taxon>CS clade</taxon>
        <taxon>Chlamydomonadales</taxon>
        <taxon>Volvocaceae</taxon>
        <taxon>Volvox</taxon>
    </lineage>
</organism>
<evidence type="ECO:0000256" key="3">
    <source>
        <dbReference type="ARBA" id="ARBA00022968"/>
    </source>
</evidence>
<evidence type="ECO:0000256" key="5">
    <source>
        <dbReference type="ARBA" id="ARBA00023136"/>
    </source>
</evidence>
<accession>A0A8J4FAK0</accession>
<keyword evidence="4" id="KW-1133">Transmembrane helix</keyword>
<feature type="chain" id="PRO_5035301785" evidence="8">
    <location>
        <begin position="25"/>
        <end position="501"/>
    </location>
</feature>
<evidence type="ECO:0000256" key="1">
    <source>
        <dbReference type="ARBA" id="ARBA00004606"/>
    </source>
</evidence>
<evidence type="ECO:0000313" key="9">
    <source>
        <dbReference type="EMBL" id="GIL67161.1"/>
    </source>
</evidence>
<keyword evidence="3" id="KW-0735">Signal-anchor</keyword>